<reference evidence="2" key="1">
    <citation type="submission" date="2014-11" db="EMBL/GenBank/DDBJ databases">
        <authorList>
            <person name="Amaro Gonzalez C."/>
        </authorList>
    </citation>
    <scope>NUCLEOTIDE SEQUENCE</scope>
</reference>
<name>A0A0E9WWK3_ANGAN</name>
<organism evidence="2">
    <name type="scientific">Anguilla anguilla</name>
    <name type="common">European freshwater eel</name>
    <name type="synonym">Muraena anguilla</name>
    <dbReference type="NCBI Taxonomy" id="7936"/>
    <lineage>
        <taxon>Eukaryota</taxon>
        <taxon>Metazoa</taxon>
        <taxon>Chordata</taxon>
        <taxon>Craniata</taxon>
        <taxon>Vertebrata</taxon>
        <taxon>Euteleostomi</taxon>
        <taxon>Actinopterygii</taxon>
        <taxon>Neopterygii</taxon>
        <taxon>Teleostei</taxon>
        <taxon>Anguilliformes</taxon>
        <taxon>Anguillidae</taxon>
        <taxon>Anguilla</taxon>
    </lineage>
</organism>
<proteinExistence type="predicted"/>
<evidence type="ECO:0000256" key="1">
    <source>
        <dbReference type="SAM" id="MobiDB-lite"/>
    </source>
</evidence>
<accession>A0A0E9WWK3</accession>
<evidence type="ECO:0000313" key="2">
    <source>
        <dbReference type="EMBL" id="JAH94621.1"/>
    </source>
</evidence>
<dbReference type="EMBL" id="GBXM01013956">
    <property type="protein sequence ID" value="JAH94621.1"/>
    <property type="molecule type" value="Transcribed_RNA"/>
</dbReference>
<sequence>MRCNSRKKKHLHFTFEHSAYVSRTAASQKARGTSARTVLGPQVQATFTKMLPLHGISELQFSHQRQARKSRYKNKRTGVHPRAI</sequence>
<feature type="region of interest" description="Disordered" evidence="1">
    <location>
        <begin position="62"/>
        <end position="84"/>
    </location>
</feature>
<reference evidence="2" key="2">
    <citation type="journal article" date="2015" name="Fish Shellfish Immunol.">
        <title>Early steps in the European eel (Anguilla anguilla)-Vibrio vulnificus interaction in the gills: Role of the RtxA13 toxin.</title>
        <authorList>
            <person name="Callol A."/>
            <person name="Pajuelo D."/>
            <person name="Ebbesson L."/>
            <person name="Teles M."/>
            <person name="MacKenzie S."/>
            <person name="Amaro C."/>
        </authorList>
    </citation>
    <scope>NUCLEOTIDE SEQUENCE</scope>
</reference>
<feature type="compositionally biased region" description="Basic residues" evidence="1">
    <location>
        <begin position="65"/>
        <end position="84"/>
    </location>
</feature>
<dbReference type="AlphaFoldDB" id="A0A0E9WWK3"/>
<protein>
    <submittedName>
        <fullName evidence="2">Uncharacterized protein</fullName>
    </submittedName>
</protein>